<reference evidence="2 3" key="1">
    <citation type="submission" date="2019-12" db="EMBL/GenBank/DDBJ databases">
        <authorList>
            <person name="Li M."/>
        </authorList>
    </citation>
    <scope>NUCLEOTIDE SEQUENCE [LARGE SCALE GENOMIC DNA]</scope>
    <source>
        <strain evidence="2 3">GBMRC 2024</strain>
    </source>
</reference>
<accession>A0A6L7G332</accession>
<feature type="signal peptide" evidence="1">
    <location>
        <begin position="1"/>
        <end position="27"/>
    </location>
</feature>
<evidence type="ECO:0000256" key="1">
    <source>
        <dbReference type="SAM" id="SignalP"/>
    </source>
</evidence>
<sequence length="160" mass="16768">MSPPSRPRAAALLAAALLLTLPGCSPPNDTSKVVPQSNVVQDARHDLLGFSKTRMRMCAGFPTATVQMDETTDIWTYAKSGTRSGVAVSLPSVDAGPLEGSAGTVSVSGGATCSMQVRFVSDKVAEVDFAGDSNTRTELYAYCVPLVDNCVREAQLAQGR</sequence>
<evidence type="ECO:0000313" key="3">
    <source>
        <dbReference type="Proteomes" id="UP000477911"/>
    </source>
</evidence>
<feature type="chain" id="PRO_5027115585" description="Lipoprotein" evidence="1">
    <location>
        <begin position="28"/>
        <end position="160"/>
    </location>
</feature>
<keyword evidence="3" id="KW-1185">Reference proteome</keyword>
<dbReference type="RefSeq" id="WP_160891865.1">
    <property type="nucleotide sequence ID" value="NZ_WUMU01000003.1"/>
</dbReference>
<gene>
    <name evidence="2" type="ORF">GR170_04040</name>
</gene>
<dbReference type="EMBL" id="WUMU01000003">
    <property type="protein sequence ID" value="MXN16993.1"/>
    <property type="molecule type" value="Genomic_DNA"/>
</dbReference>
<protein>
    <recommendedName>
        <fullName evidence="4">Lipoprotein</fullName>
    </recommendedName>
</protein>
<evidence type="ECO:0000313" key="2">
    <source>
        <dbReference type="EMBL" id="MXN16993.1"/>
    </source>
</evidence>
<comment type="caution">
    <text evidence="2">The sequence shown here is derived from an EMBL/GenBank/DDBJ whole genome shotgun (WGS) entry which is preliminary data.</text>
</comment>
<proteinExistence type="predicted"/>
<dbReference type="Proteomes" id="UP000477911">
    <property type="component" value="Unassembled WGS sequence"/>
</dbReference>
<dbReference type="AlphaFoldDB" id="A0A6L7G332"/>
<name>A0A6L7G332_9RHOB</name>
<keyword evidence="1" id="KW-0732">Signal</keyword>
<evidence type="ECO:0008006" key="4">
    <source>
        <dbReference type="Google" id="ProtNLM"/>
    </source>
</evidence>
<organism evidence="2 3">
    <name type="scientific">Pseudooceanicola albus</name>
    <dbReference type="NCBI Taxonomy" id="2692189"/>
    <lineage>
        <taxon>Bacteria</taxon>
        <taxon>Pseudomonadati</taxon>
        <taxon>Pseudomonadota</taxon>
        <taxon>Alphaproteobacteria</taxon>
        <taxon>Rhodobacterales</taxon>
        <taxon>Paracoccaceae</taxon>
        <taxon>Pseudooceanicola</taxon>
    </lineage>
</organism>